<protein>
    <submittedName>
        <fullName evidence="8">Flagellar hook-associated protein FlgK</fullName>
    </submittedName>
</protein>
<evidence type="ECO:0000256" key="3">
    <source>
        <dbReference type="ARBA" id="ARBA00009677"/>
    </source>
</evidence>
<evidence type="ECO:0000256" key="4">
    <source>
        <dbReference type="ARBA" id="ARBA00022525"/>
    </source>
</evidence>
<dbReference type="Pfam" id="PF22638">
    <property type="entry name" value="FlgK_D1"/>
    <property type="match status" value="1"/>
</dbReference>
<dbReference type="EMBL" id="UOEC01000057">
    <property type="protein sequence ID" value="VAV89102.1"/>
    <property type="molecule type" value="Genomic_DNA"/>
</dbReference>
<keyword evidence="8" id="KW-0966">Cell projection</keyword>
<feature type="domain" description="Flagellar hook-associated protein FlgK helical" evidence="7">
    <location>
        <begin position="103"/>
        <end position="309"/>
    </location>
</feature>
<keyword evidence="8" id="KW-0969">Cilium</keyword>
<keyword evidence="5" id="KW-0975">Bacterial flagellum</keyword>
<dbReference type="GO" id="GO:0005576">
    <property type="term" value="C:extracellular region"/>
    <property type="evidence" value="ECO:0007669"/>
    <property type="project" value="UniProtKB-SubCell"/>
</dbReference>
<evidence type="ECO:0000256" key="2">
    <source>
        <dbReference type="ARBA" id="ARBA00004613"/>
    </source>
</evidence>
<evidence type="ECO:0000256" key="1">
    <source>
        <dbReference type="ARBA" id="ARBA00004365"/>
    </source>
</evidence>
<feature type="domain" description="Flagellar basal-body/hook protein C-terminal" evidence="6">
    <location>
        <begin position="450"/>
        <end position="487"/>
    </location>
</feature>
<dbReference type="InterPro" id="IPR002371">
    <property type="entry name" value="FlgK"/>
</dbReference>
<dbReference type="SUPFAM" id="SSF64518">
    <property type="entry name" value="Phase 1 flagellin"/>
    <property type="match status" value="1"/>
</dbReference>
<dbReference type="GO" id="GO:0005198">
    <property type="term" value="F:structural molecule activity"/>
    <property type="evidence" value="ECO:0007669"/>
    <property type="project" value="InterPro"/>
</dbReference>
<dbReference type="GO" id="GO:0044780">
    <property type="term" value="P:bacterial-type flagellum assembly"/>
    <property type="evidence" value="ECO:0007669"/>
    <property type="project" value="InterPro"/>
</dbReference>
<reference evidence="8" key="1">
    <citation type="submission" date="2018-06" db="EMBL/GenBank/DDBJ databases">
        <authorList>
            <person name="Zhirakovskaya E."/>
        </authorList>
    </citation>
    <scope>NUCLEOTIDE SEQUENCE</scope>
</reference>
<proteinExistence type="inferred from homology"/>
<evidence type="ECO:0000313" key="8">
    <source>
        <dbReference type="EMBL" id="VAV89102.1"/>
    </source>
</evidence>
<dbReference type="PANTHER" id="PTHR30033:SF1">
    <property type="entry name" value="FLAGELLAR HOOK-ASSOCIATED PROTEIN 1"/>
    <property type="match status" value="1"/>
</dbReference>
<dbReference type="AlphaFoldDB" id="A0A3B0R9U6"/>
<keyword evidence="4" id="KW-0964">Secreted</keyword>
<dbReference type="InterPro" id="IPR053927">
    <property type="entry name" value="FlgK_helical"/>
</dbReference>
<evidence type="ECO:0000256" key="5">
    <source>
        <dbReference type="ARBA" id="ARBA00023143"/>
    </source>
</evidence>
<dbReference type="Pfam" id="PF06429">
    <property type="entry name" value="Flg_bbr_C"/>
    <property type="match status" value="1"/>
</dbReference>
<gene>
    <name evidence="8" type="ORF">MNBD_ALPHA08-1575</name>
</gene>
<comment type="similarity">
    <text evidence="3">Belongs to the flagella basal body rod proteins family.</text>
</comment>
<organism evidence="8">
    <name type="scientific">hydrothermal vent metagenome</name>
    <dbReference type="NCBI Taxonomy" id="652676"/>
    <lineage>
        <taxon>unclassified sequences</taxon>
        <taxon>metagenomes</taxon>
        <taxon>ecological metagenomes</taxon>
    </lineage>
</organism>
<keyword evidence="8" id="KW-0282">Flagellum</keyword>
<dbReference type="NCBIfam" id="TIGR02492">
    <property type="entry name" value="flgK_ends"/>
    <property type="match status" value="1"/>
</dbReference>
<dbReference type="GO" id="GO:0009424">
    <property type="term" value="C:bacterial-type flagellum hook"/>
    <property type="evidence" value="ECO:0007669"/>
    <property type="project" value="InterPro"/>
</dbReference>
<accession>A0A3B0R9U6</accession>
<comment type="subcellular location">
    <subcellularLocation>
        <location evidence="1">Bacterial flagellum</location>
    </subcellularLocation>
    <subcellularLocation>
        <location evidence="2">Secreted</location>
    </subcellularLocation>
</comment>
<evidence type="ECO:0000259" key="7">
    <source>
        <dbReference type="Pfam" id="PF22638"/>
    </source>
</evidence>
<evidence type="ECO:0000259" key="6">
    <source>
        <dbReference type="Pfam" id="PF06429"/>
    </source>
</evidence>
<dbReference type="PANTHER" id="PTHR30033">
    <property type="entry name" value="FLAGELLAR HOOK-ASSOCIATED PROTEIN 1"/>
    <property type="match status" value="1"/>
</dbReference>
<name>A0A3B0R9U6_9ZZZZ</name>
<dbReference type="InterPro" id="IPR010930">
    <property type="entry name" value="Flg_bb/hook_C_dom"/>
</dbReference>
<sequence>MMNLTAALNAARSSLAAKSVQTAIVAENIGNIDNPNFVRRQTESVSAGGFGVGRVSVTRADNSTLLREFLGVTSQTTEKQAILNGLTSLEATIGDPALEGSPAALMAKFQNSLQSYATLPNDPVVASNVVQSAVDLAASLNSASQTITQTRAQADADIGRSVDRVNNLLEQFHTANQAIVRGVGSASELAGHLDSRDAVLAKLSEEMDISTVTRSNNDVAIYAKGGAVLYEQRPRLVSFQATPTYSPSTVGNQVYIDGVPVTGDVITMGIGSGRLKGLVALRDDVSLTYQNQIDEIARGLIEAFAEQDQSASPSLPDVPGMFTYPGAPAIPASGVVVTGIAGQITVSTAVNPATGGDVNLIRDGGISGAAYNYNPTGNSGFADRLTQLFEGLNASRSFDPSAQTEVTTSLTNFSSSSVSWFESTRARAVDDAGYQMALLARSSESLSRATGVDLDTELAKMMEIERSYEASARLLSTIDNMFSTLLNSV</sequence>